<evidence type="ECO:0000256" key="1">
    <source>
        <dbReference type="SAM" id="MobiDB-lite"/>
    </source>
</evidence>
<organism evidence="2 3">
    <name type="scientific">Cladobotryum mycophilum</name>
    <dbReference type="NCBI Taxonomy" id="491253"/>
    <lineage>
        <taxon>Eukaryota</taxon>
        <taxon>Fungi</taxon>
        <taxon>Dikarya</taxon>
        <taxon>Ascomycota</taxon>
        <taxon>Pezizomycotina</taxon>
        <taxon>Sordariomycetes</taxon>
        <taxon>Hypocreomycetidae</taxon>
        <taxon>Hypocreales</taxon>
        <taxon>Hypocreaceae</taxon>
        <taxon>Cladobotryum</taxon>
    </lineage>
</organism>
<proteinExistence type="predicted"/>
<dbReference type="Proteomes" id="UP001338125">
    <property type="component" value="Unassembled WGS sequence"/>
</dbReference>
<protein>
    <recommendedName>
        <fullName evidence="4">Casein kinase II beta 2 subunit</fullName>
    </recommendedName>
</protein>
<sequence length="473" mass="51029">MSLISGLLETAEAAASPRVNLNLTPSSGEGIATFIHHGVLRGIWGPAVLRLFRVAVAEIRTKITDAAKPLQNQVLQPIPIRTGHSSRHPLHPAAVLKQKKRGVRWFSAGSVKNINNVVRRYISTEGAAPRFDRSKLPKSNTSRQVAQFSGRAPFANALRPNLTGGAMPRTAGGYSLGGNGARYFSHTPTAPAQVVQNVSQAMRAFFLSGQKIRYDGTGPRGESQYRAVSALEDEAMRKMACIPRFAPGAHIDFQLSPTLTALGPLAAAFLRTSEASGFDAEVTVAPSLNTEGFLDVLSADFGRTLKDLTAVYGDIQRLSALGDLPVSLEGDNLLRVRFPGVDADTVERLCEDIGIQRGVVGQDMDIELGMGARVALRFPFAPDAHKALTSPGGSERSLEGHEFDEMSSLGDESFVHEAFAYETDENPCVSETDGYGSTFTPKSSEEQSSEEYEGLEGIYRFLEECDRAKGRMG</sequence>
<dbReference type="PANTHER" id="PTHR42342">
    <property type="entry name" value="STATIONARY PHASE PROTEIN 5"/>
    <property type="match status" value="1"/>
</dbReference>
<evidence type="ECO:0000313" key="3">
    <source>
        <dbReference type="Proteomes" id="UP001338125"/>
    </source>
</evidence>
<dbReference type="InterPro" id="IPR038816">
    <property type="entry name" value="Stationary_phase_5"/>
</dbReference>
<dbReference type="EMBL" id="JAVFKD010000014">
    <property type="protein sequence ID" value="KAK5990565.1"/>
    <property type="molecule type" value="Genomic_DNA"/>
</dbReference>
<evidence type="ECO:0000313" key="2">
    <source>
        <dbReference type="EMBL" id="KAK5990565.1"/>
    </source>
</evidence>
<evidence type="ECO:0008006" key="4">
    <source>
        <dbReference type="Google" id="ProtNLM"/>
    </source>
</evidence>
<keyword evidence="3" id="KW-1185">Reference proteome</keyword>
<dbReference type="PANTHER" id="PTHR42342:SF1">
    <property type="entry name" value="STATIONARY PHASE PROTEIN 5"/>
    <property type="match status" value="1"/>
</dbReference>
<gene>
    <name evidence="2" type="ORF">PT974_08834</name>
</gene>
<feature type="region of interest" description="Disordered" evidence="1">
    <location>
        <begin position="426"/>
        <end position="455"/>
    </location>
</feature>
<reference evidence="2 3" key="1">
    <citation type="submission" date="2024-01" db="EMBL/GenBank/DDBJ databases">
        <title>Complete genome of Cladobotryum mycophilum ATHUM6906.</title>
        <authorList>
            <person name="Christinaki A.C."/>
            <person name="Myridakis A.I."/>
            <person name="Kouvelis V.N."/>
        </authorList>
    </citation>
    <scope>NUCLEOTIDE SEQUENCE [LARGE SCALE GENOMIC DNA]</scope>
    <source>
        <strain evidence="2 3">ATHUM6906</strain>
    </source>
</reference>
<name>A0ABR0SEJ3_9HYPO</name>
<comment type="caution">
    <text evidence="2">The sequence shown here is derived from an EMBL/GenBank/DDBJ whole genome shotgun (WGS) entry which is preliminary data.</text>
</comment>
<accession>A0ABR0SEJ3</accession>